<proteinExistence type="predicted"/>
<reference evidence="1 2" key="1">
    <citation type="journal article" date="2014" name="PLoS Genet.">
        <title>Phylogenetically driven sequencing of extremely halophilic archaea reveals strategies for static and dynamic osmo-response.</title>
        <authorList>
            <person name="Becker E.A."/>
            <person name="Seitzer P.M."/>
            <person name="Tritt A."/>
            <person name="Larsen D."/>
            <person name="Krusor M."/>
            <person name="Yao A.I."/>
            <person name="Wu D."/>
            <person name="Madern D."/>
            <person name="Eisen J.A."/>
            <person name="Darling A.E."/>
            <person name="Facciotti M.T."/>
        </authorList>
    </citation>
    <scope>NUCLEOTIDE SEQUENCE [LARGE SCALE GENOMIC DNA]</scope>
    <source>
        <strain evidence="1 2">JCM 12890</strain>
    </source>
</reference>
<dbReference type="AlphaFoldDB" id="L9ZMQ4"/>
<dbReference type="EMBL" id="AOIK01000025">
    <property type="protein sequence ID" value="ELY86827.1"/>
    <property type="molecule type" value="Genomic_DNA"/>
</dbReference>
<keyword evidence="2" id="KW-1185">Reference proteome</keyword>
<accession>L9ZMQ4</accession>
<gene>
    <name evidence="1" type="ORF">C485_07922</name>
</gene>
<comment type="caution">
    <text evidence="1">The sequence shown here is derived from an EMBL/GenBank/DDBJ whole genome shotgun (WGS) entry which is preliminary data.</text>
</comment>
<dbReference type="PATRIC" id="fig|1227494.3.peg.1580"/>
<protein>
    <submittedName>
        <fullName evidence="1">Uncharacterized protein</fullName>
    </submittedName>
</protein>
<evidence type="ECO:0000313" key="1">
    <source>
        <dbReference type="EMBL" id="ELY86827.1"/>
    </source>
</evidence>
<evidence type="ECO:0000313" key="2">
    <source>
        <dbReference type="Proteomes" id="UP000011511"/>
    </source>
</evidence>
<sequence>MAAAGNEVSMMFTFERPLTEEKVAERCRAIAEHLEDDDD</sequence>
<dbReference type="Proteomes" id="UP000011511">
    <property type="component" value="Unassembled WGS sequence"/>
</dbReference>
<name>L9ZMQ4_NATA2</name>
<organism evidence="1 2">
    <name type="scientific">Natrinema altunense (strain JCM 12890 / CGMCC 1.3731 / AJ2)</name>
    <dbReference type="NCBI Taxonomy" id="1227494"/>
    <lineage>
        <taxon>Archaea</taxon>
        <taxon>Methanobacteriati</taxon>
        <taxon>Methanobacteriota</taxon>
        <taxon>Stenosarchaea group</taxon>
        <taxon>Halobacteria</taxon>
        <taxon>Halobacteriales</taxon>
        <taxon>Natrialbaceae</taxon>
        <taxon>Natrinema</taxon>
    </lineage>
</organism>